<dbReference type="InterPro" id="IPR045339">
    <property type="entry name" value="DUF6534"/>
</dbReference>
<dbReference type="OrthoDB" id="2738831at2759"/>
<feature type="transmembrane region" description="Helical" evidence="1">
    <location>
        <begin position="119"/>
        <end position="139"/>
    </location>
</feature>
<feature type="transmembrane region" description="Helical" evidence="1">
    <location>
        <begin position="159"/>
        <end position="183"/>
    </location>
</feature>
<feature type="transmembrane region" description="Helical" evidence="1">
    <location>
        <begin position="195"/>
        <end position="221"/>
    </location>
</feature>
<evidence type="ECO:0000313" key="4">
    <source>
        <dbReference type="Proteomes" id="UP000307440"/>
    </source>
</evidence>
<proteinExistence type="predicted"/>
<feature type="domain" description="DUF6534" evidence="2">
    <location>
        <begin position="166"/>
        <end position="252"/>
    </location>
</feature>
<evidence type="ECO:0000259" key="2">
    <source>
        <dbReference type="Pfam" id="PF20152"/>
    </source>
</evidence>
<organism evidence="3 4">
    <name type="scientific">Coprinopsis marcescibilis</name>
    <name type="common">Agaric fungus</name>
    <name type="synonym">Psathyrella marcescibilis</name>
    <dbReference type="NCBI Taxonomy" id="230819"/>
    <lineage>
        <taxon>Eukaryota</taxon>
        <taxon>Fungi</taxon>
        <taxon>Dikarya</taxon>
        <taxon>Basidiomycota</taxon>
        <taxon>Agaricomycotina</taxon>
        <taxon>Agaricomycetes</taxon>
        <taxon>Agaricomycetidae</taxon>
        <taxon>Agaricales</taxon>
        <taxon>Agaricineae</taxon>
        <taxon>Psathyrellaceae</taxon>
        <taxon>Coprinopsis</taxon>
    </lineage>
</organism>
<dbReference type="PANTHER" id="PTHR40465:SF1">
    <property type="entry name" value="DUF6534 DOMAIN-CONTAINING PROTEIN"/>
    <property type="match status" value="1"/>
</dbReference>
<protein>
    <recommendedName>
        <fullName evidence="2">DUF6534 domain-containing protein</fullName>
    </recommendedName>
</protein>
<reference evidence="3 4" key="1">
    <citation type="journal article" date="2019" name="Nat. Ecol. Evol.">
        <title>Megaphylogeny resolves global patterns of mushroom evolution.</title>
        <authorList>
            <person name="Varga T."/>
            <person name="Krizsan K."/>
            <person name="Foldi C."/>
            <person name="Dima B."/>
            <person name="Sanchez-Garcia M."/>
            <person name="Sanchez-Ramirez S."/>
            <person name="Szollosi G.J."/>
            <person name="Szarkandi J.G."/>
            <person name="Papp V."/>
            <person name="Albert L."/>
            <person name="Andreopoulos W."/>
            <person name="Angelini C."/>
            <person name="Antonin V."/>
            <person name="Barry K.W."/>
            <person name="Bougher N.L."/>
            <person name="Buchanan P."/>
            <person name="Buyck B."/>
            <person name="Bense V."/>
            <person name="Catcheside P."/>
            <person name="Chovatia M."/>
            <person name="Cooper J."/>
            <person name="Damon W."/>
            <person name="Desjardin D."/>
            <person name="Finy P."/>
            <person name="Geml J."/>
            <person name="Haridas S."/>
            <person name="Hughes K."/>
            <person name="Justo A."/>
            <person name="Karasinski D."/>
            <person name="Kautmanova I."/>
            <person name="Kiss B."/>
            <person name="Kocsube S."/>
            <person name="Kotiranta H."/>
            <person name="LaButti K.M."/>
            <person name="Lechner B.E."/>
            <person name="Liimatainen K."/>
            <person name="Lipzen A."/>
            <person name="Lukacs Z."/>
            <person name="Mihaltcheva S."/>
            <person name="Morgado L.N."/>
            <person name="Niskanen T."/>
            <person name="Noordeloos M.E."/>
            <person name="Ohm R.A."/>
            <person name="Ortiz-Santana B."/>
            <person name="Ovrebo C."/>
            <person name="Racz N."/>
            <person name="Riley R."/>
            <person name="Savchenko A."/>
            <person name="Shiryaev A."/>
            <person name="Soop K."/>
            <person name="Spirin V."/>
            <person name="Szebenyi C."/>
            <person name="Tomsovsky M."/>
            <person name="Tulloss R.E."/>
            <person name="Uehling J."/>
            <person name="Grigoriev I.V."/>
            <person name="Vagvolgyi C."/>
            <person name="Papp T."/>
            <person name="Martin F.M."/>
            <person name="Miettinen O."/>
            <person name="Hibbett D.S."/>
            <person name="Nagy L.G."/>
        </authorList>
    </citation>
    <scope>NUCLEOTIDE SEQUENCE [LARGE SCALE GENOMIC DNA]</scope>
    <source>
        <strain evidence="3 4">CBS 121175</strain>
    </source>
</reference>
<keyword evidence="1" id="KW-0812">Transmembrane</keyword>
<keyword evidence="1" id="KW-0472">Membrane</keyword>
<feature type="transmembrane region" description="Helical" evidence="1">
    <location>
        <begin position="6"/>
        <end position="27"/>
    </location>
</feature>
<sequence length="339" mass="38647">MASPVQLTTTFGATAIGTYLSAMMYGLTVHQTYRYYRRYTGDRWTMKTLVTVLWIIDTLQTVFSMHFNYHYLVNNYDNPDALLTSNWSFRLALLLMAGPPFISNAFYVSRLWIIGMRSIALLAGIMALVATRFAFQIVLAVQSWSNPIFTEFQRFSWMVRAYCGASLTADIVLAVAFCYTLNVRRTGYKRTDSKIDLLMIYTINTGSLTSLICLLSLMSLVFLRSGLVYVGLHALLGKLYVNTVLAVLNSRKPRNRRDENLYEIAAFESSDSRPRSGKIVFRRSEVVSPIDIQGMIRIHHETSTHRDMSDSYQTASSDRTIRLSESDKVEKMNIDIEKA</sequence>
<feature type="transmembrane region" description="Helical" evidence="1">
    <location>
        <begin position="87"/>
        <end position="107"/>
    </location>
</feature>
<dbReference type="AlphaFoldDB" id="A0A5C3KM23"/>
<dbReference type="Proteomes" id="UP000307440">
    <property type="component" value="Unassembled WGS sequence"/>
</dbReference>
<dbReference type="EMBL" id="ML210280">
    <property type="protein sequence ID" value="TFK21035.1"/>
    <property type="molecule type" value="Genomic_DNA"/>
</dbReference>
<gene>
    <name evidence="3" type="ORF">FA15DRAFT_672923</name>
</gene>
<evidence type="ECO:0000256" key="1">
    <source>
        <dbReference type="SAM" id="Phobius"/>
    </source>
</evidence>
<dbReference type="PANTHER" id="PTHR40465">
    <property type="entry name" value="CHROMOSOME 1, WHOLE GENOME SHOTGUN SEQUENCE"/>
    <property type="match status" value="1"/>
</dbReference>
<dbReference type="Pfam" id="PF20152">
    <property type="entry name" value="DUF6534"/>
    <property type="match status" value="1"/>
</dbReference>
<keyword evidence="4" id="KW-1185">Reference proteome</keyword>
<accession>A0A5C3KM23</accession>
<keyword evidence="1" id="KW-1133">Transmembrane helix</keyword>
<dbReference type="STRING" id="230819.A0A5C3KM23"/>
<name>A0A5C3KM23_COPMA</name>
<evidence type="ECO:0000313" key="3">
    <source>
        <dbReference type="EMBL" id="TFK21035.1"/>
    </source>
</evidence>
<feature type="transmembrane region" description="Helical" evidence="1">
    <location>
        <begin position="48"/>
        <end position="67"/>
    </location>
</feature>
<feature type="transmembrane region" description="Helical" evidence="1">
    <location>
        <begin position="227"/>
        <end position="248"/>
    </location>
</feature>